<evidence type="ECO:0000256" key="10">
    <source>
        <dbReference type="ARBA" id="ARBA00023004"/>
    </source>
</evidence>
<keyword evidence="10 12" id="KW-0408">Iron</keyword>
<keyword evidence="9 13" id="KW-1133">Transmembrane helix</keyword>
<keyword evidence="5 12" id="KW-0349">Heme</keyword>
<dbReference type="RefSeq" id="WP_377714302.1">
    <property type="nucleotide sequence ID" value="NZ_JBHSMP010000030.1"/>
</dbReference>
<evidence type="ECO:0000256" key="6">
    <source>
        <dbReference type="ARBA" id="ARBA00022692"/>
    </source>
</evidence>
<evidence type="ECO:0000313" key="15">
    <source>
        <dbReference type="EMBL" id="MFC5431212.1"/>
    </source>
</evidence>
<accession>A0ABW0JDY3</accession>
<evidence type="ECO:0000256" key="11">
    <source>
        <dbReference type="ARBA" id="ARBA00023136"/>
    </source>
</evidence>
<dbReference type="Pfam" id="PF03264">
    <property type="entry name" value="Cytochrom_NNT"/>
    <property type="match status" value="1"/>
</dbReference>
<comment type="PTM">
    <text evidence="12">Binds 4 heme groups per subunit.</text>
</comment>
<evidence type="ECO:0000256" key="4">
    <source>
        <dbReference type="ARBA" id="ARBA00022475"/>
    </source>
</evidence>
<evidence type="ECO:0000256" key="3">
    <source>
        <dbReference type="ARBA" id="ARBA00022448"/>
    </source>
</evidence>
<evidence type="ECO:0000313" key="16">
    <source>
        <dbReference type="Proteomes" id="UP001596103"/>
    </source>
</evidence>
<keyword evidence="7 12" id="KW-0479">Metal-binding</keyword>
<comment type="subcellular location">
    <subcellularLocation>
        <location evidence="1">Cell membrane</location>
        <topology evidence="1">Single-pass membrane protein</topology>
    </subcellularLocation>
</comment>
<evidence type="ECO:0000259" key="14">
    <source>
        <dbReference type="Pfam" id="PF03264"/>
    </source>
</evidence>
<evidence type="ECO:0000256" key="5">
    <source>
        <dbReference type="ARBA" id="ARBA00022617"/>
    </source>
</evidence>
<keyword evidence="6 13" id="KW-0812">Transmembrane</keyword>
<evidence type="ECO:0000256" key="2">
    <source>
        <dbReference type="ARBA" id="ARBA00007395"/>
    </source>
</evidence>
<dbReference type="Gene3D" id="1.10.3820.10">
    <property type="entry name" value="Di-heme elbow motif domain"/>
    <property type="match status" value="1"/>
</dbReference>
<dbReference type="Proteomes" id="UP001596103">
    <property type="component" value="Unassembled WGS sequence"/>
</dbReference>
<evidence type="ECO:0000256" key="12">
    <source>
        <dbReference type="PIRNR" id="PIRNR000013"/>
    </source>
</evidence>
<dbReference type="PANTHER" id="PTHR30333:SF3">
    <property type="entry name" value="CYTOCHROME C-TYPE PROTEIN TORY"/>
    <property type="match status" value="1"/>
</dbReference>
<keyword evidence="8 12" id="KW-0249">Electron transport</keyword>
<comment type="similarity">
    <text evidence="2">Belongs to the NapC/NirT/NrfH family.</text>
</comment>
<evidence type="ECO:0000256" key="7">
    <source>
        <dbReference type="ARBA" id="ARBA00022723"/>
    </source>
</evidence>
<keyword evidence="16" id="KW-1185">Reference proteome</keyword>
<dbReference type="InterPro" id="IPR038266">
    <property type="entry name" value="NapC/NirT_cytc_sf"/>
</dbReference>
<dbReference type="InterPro" id="IPR036280">
    <property type="entry name" value="Multihaem_cyt_sf"/>
</dbReference>
<evidence type="ECO:0000256" key="1">
    <source>
        <dbReference type="ARBA" id="ARBA00004162"/>
    </source>
</evidence>
<dbReference type="PIRSF" id="PIRSF000013">
    <property type="entry name" value="4_hem_cytochrm_NapC"/>
    <property type="match status" value="1"/>
</dbReference>
<feature type="domain" description="NapC/NirT cytochrome c N-terminal" evidence="14">
    <location>
        <begin position="25"/>
        <end position="197"/>
    </location>
</feature>
<proteinExistence type="inferred from homology"/>
<dbReference type="SUPFAM" id="SSF48695">
    <property type="entry name" value="Multiheme cytochromes"/>
    <property type="match status" value="1"/>
</dbReference>
<keyword evidence="4" id="KW-1003">Cell membrane</keyword>
<feature type="transmembrane region" description="Helical" evidence="13">
    <location>
        <begin position="29"/>
        <end position="49"/>
    </location>
</feature>
<dbReference type="PANTHER" id="PTHR30333">
    <property type="entry name" value="CYTOCHROME C-TYPE PROTEIN"/>
    <property type="match status" value="1"/>
</dbReference>
<dbReference type="InterPro" id="IPR024717">
    <property type="entry name" value="NapC/NirT/NrfH"/>
</dbReference>
<organism evidence="15 16">
    <name type="scientific">Paraburkholderia denitrificans</name>
    <dbReference type="NCBI Taxonomy" id="694025"/>
    <lineage>
        <taxon>Bacteria</taxon>
        <taxon>Pseudomonadati</taxon>
        <taxon>Pseudomonadota</taxon>
        <taxon>Betaproteobacteria</taxon>
        <taxon>Burkholderiales</taxon>
        <taxon>Burkholderiaceae</taxon>
        <taxon>Paraburkholderia</taxon>
    </lineage>
</organism>
<reference evidence="16" key="1">
    <citation type="journal article" date="2019" name="Int. J. Syst. Evol. Microbiol.">
        <title>The Global Catalogue of Microorganisms (GCM) 10K type strain sequencing project: providing services to taxonomists for standard genome sequencing and annotation.</title>
        <authorList>
            <consortium name="The Broad Institute Genomics Platform"/>
            <consortium name="The Broad Institute Genome Sequencing Center for Infectious Disease"/>
            <person name="Wu L."/>
            <person name="Ma J."/>
        </authorList>
    </citation>
    <scope>NUCLEOTIDE SEQUENCE [LARGE SCALE GENOMIC DNA]</scope>
    <source>
        <strain evidence="16">CCUG 56042</strain>
    </source>
</reference>
<evidence type="ECO:0000256" key="8">
    <source>
        <dbReference type="ARBA" id="ARBA00022982"/>
    </source>
</evidence>
<dbReference type="InterPro" id="IPR051174">
    <property type="entry name" value="Cytochrome_c-type_ET"/>
</dbReference>
<name>A0ABW0JDY3_9BURK</name>
<evidence type="ECO:0000256" key="9">
    <source>
        <dbReference type="ARBA" id="ARBA00022989"/>
    </source>
</evidence>
<dbReference type="InterPro" id="IPR005126">
    <property type="entry name" value="NapC/NirT_cyt_c_N"/>
</dbReference>
<sequence>MNEKTPGSGKSPGFLCRMWRVLRRPSAKWSALTLLLVGVVAGIVFWNGFETALDKTDQLEFCISCHEMRDGPYPEYKKTIHYQNKYGVRAACPDCHVPHALMPLLWRKVQASQEVWGKLTGKIDTHEKFETNRMELATKEWARMKANGSAECQRCHNWDAMDKDAQGQTRYNKHMQARASGQTCIDCHKGIAHHLPKEYHDPDEDE</sequence>
<keyword evidence="11 13" id="KW-0472">Membrane</keyword>
<comment type="caution">
    <text evidence="15">The sequence shown here is derived from an EMBL/GenBank/DDBJ whole genome shotgun (WGS) entry which is preliminary data.</text>
</comment>
<dbReference type="EMBL" id="JBHSMP010000030">
    <property type="protein sequence ID" value="MFC5431212.1"/>
    <property type="molecule type" value="Genomic_DNA"/>
</dbReference>
<protein>
    <recommendedName>
        <fullName evidence="12">Cytochrome c-type protein</fullName>
    </recommendedName>
</protein>
<evidence type="ECO:0000256" key="13">
    <source>
        <dbReference type="SAM" id="Phobius"/>
    </source>
</evidence>
<gene>
    <name evidence="15" type="ORF">ACFPTO_20760</name>
</gene>
<keyword evidence="3 12" id="KW-0813">Transport</keyword>